<feature type="signal peptide" evidence="1">
    <location>
        <begin position="1"/>
        <end position="25"/>
    </location>
</feature>
<evidence type="ECO:0000259" key="2">
    <source>
        <dbReference type="Pfam" id="PF02557"/>
    </source>
</evidence>
<dbReference type="RefSeq" id="WP_039815445.1">
    <property type="nucleotide sequence ID" value="NZ_UGRY01000002.1"/>
</dbReference>
<dbReference type="SUPFAM" id="SSF55166">
    <property type="entry name" value="Hedgehog/DD-peptidase"/>
    <property type="match status" value="1"/>
</dbReference>
<evidence type="ECO:0000313" key="4">
    <source>
        <dbReference type="Proteomes" id="UP000255467"/>
    </source>
</evidence>
<keyword evidence="1" id="KW-0732">Signal</keyword>
<keyword evidence="4" id="KW-1185">Reference proteome</keyword>
<dbReference type="STRING" id="1406858.GCA_000710895_06294"/>
<dbReference type="InterPro" id="IPR009045">
    <property type="entry name" value="Zn_M74/Hedgehog-like"/>
</dbReference>
<dbReference type="Proteomes" id="UP000255467">
    <property type="component" value="Unassembled WGS sequence"/>
</dbReference>
<dbReference type="Gene3D" id="3.30.1380.10">
    <property type="match status" value="1"/>
</dbReference>
<keyword evidence="3" id="KW-0645">Protease</keyword>
<dbReference type="InterPro" id="IPR003709">
    <property type="entry name" value="VanY-like_core_dom"/>
</dbReference>
<dbReference type="EMBL" id="UGRY01000002">
    <property type="protein sequence ID" value="SUA80275.1"/>
    <property type="molecule type" value="Genomic_DNA"/>
</dbReference>
<keyword evidence="3" id="KW-0121">Carboxypeptidase</keyword>
<dbReference type="AlphaFoldDB" id="A0A378YSZ3"/>
<evidence type="ECO:0000256" key="1">
    <source>
        <dbReference type="SAM" id="SignalP"/>
    </source>
</evidence>
<proteinExistence type="predicted"/>
<dbReference type="GO" id="GO:0004180">
    <property type="term" value="F:carboxypeptidase activity"/>
    <property type="evidence" value="ECO:0007669"/>
    <property type="project" value="UniProtKB-KW"/>
</dbReference>
<evidence type="ECO:0000313" key="3">
    <source>
        <dbReference type="EMBL" id="SUA80275.1"/>
    </source>
</evidence>
<dbReference type="InterPro" id="IPR052179">
    <property type="entry name" value="DD-CPase-like"/>
</dbReference>
<organism evidence="3 4">
    <name type="scientific">Nocardia otitidiscaviarum</name>
    <dbReference type="NCBI Taxonomy" id="1823"/>
    <lineage>
        <taxon>Bacteria</taxon>
        <taxon>Bacillati</taxon>
        <taxon>Actinomycetota</taxon>
        <taxon>Actinomycetes</taxon>
        <taxon>Mycobacteriales</taxon>
        <taxon>Nocardiaceae</taxon>
        <taxon>Nocardia</taxon>
    </lineage>
</organism>
<accession>A0A378YSZ3</accession>
<sequence length="178" mass="19117">MSPRPVTRRLAVLGLFAALASIVVACGESAEADGGLPRDATVFDDRYPGVANLSPDLLRALRRAAADAAADGVTFTVNSGWRSPDYQNRLLSEAVTKYGSRSAAARWVATAETSPHVSGDAVDLASDAATWLAVHGARYGLCQIYANEPWHYELRPEAIHGGCVPMYPDPAHDPRMRR</sequence>
<dbReference type="OrthoDB" id="3293184at2"/>
<dbReference type="PROSITE" id="PS51257">
    <property type="entry name" value="PROKAR_LIPOPROTEIN"/>
    <property type="match status" value="1"/>
</dbReference>
<gene>
    <name evidence="3" type="ORF">NCTC1934_04196</name>
</gene>
<dbReference type="GO" id="GO:0006508">
    <property type="term" value="P:proteolysis"/>
    <property type="evidence" value="ECO:0007669"/>
    <property type="project" value="InterPro"/>
</dbReference>
<dbReference type="PANTHER" id="PTHR34385:SF1">
    <property type="entry name" value="PEPTIDOGLYCAN L-ALANYL-D-GLUTAMATE ENDOPEPTIDASE CWLK"/>
    <property type="match status" value="1"/>
</dbReference>
<feature type="chain" id="PRO_5039640024" evidence="1">
    <location>
        <begin position="26"/>
        <end position="178"/>
    </location>
</feature>
<dbReference type="Pfam" id="PF02557">
    <property type="entry name" value="VanY"/>
    <property type="match status" value="1"/>
</dbReference>
<feature type="domain" description="D-alanyl-D-alanine carboxypeptidase-like core" evidence="2">
    <location>
        <begin position="52"/>
        <end position="143"/>
    </location>
</feature>
<name>A0A378YSZ3_9NOCA</name>
<reference evidence="3 4" key="1">
    <citation type="submission" date="2018-06" db="EMBL/GenBank/DDBJ databases">
        <authorList>
            <consortium name="Pathogen Informatics"/>
            <person name="Doyle S."/>
        </authorList>
    </citation>
    <scope>NUCLEOTIDE SEQUENCE [LARGE SCALE GENOMIC DNA]</scope>
    <source>
        <strain evidence="3 4">NCTC1934</strain>
    </source>
</reference>
<keyword evidence="3" id="KW-0378">Hydrolase</keyword>
<dbReference type="PANTHER" id="PTHR34385">
    <property type="entry name" value="D-ALANYL-D-ALANINE CARBOXYPEPTIDASE"/>
    <property type="match status" value="1"/>
</dbReference>
<protein>
    <submittedName>
        <fullName evidence="3">D-alanyl-D-alanine carboxypeptidase</fullName>
    </submittedName>
</protein>